<keyword evidence="3" id="KW-1185">Reference proteome</keyword>
<keyword evidence="1" id="KW-0732">Signal</keyword>
<proteinExistence type="predicted"/>
<dbReference type="Proteomes" id="UP000643701">
    <property type="component" value="Unassembled WGS sequence"/>
</dbReference>
<evidence type="ECO:0000313" key="2">
    <source>
        <dbReference type="EMBL" id="NGZ90666.1"/>
    </source>
</evidence>
<reference evidence="2" key="1">
    <citation type="submission" date="2020-03" db="EMBL/GenBank/DDBJ databases">
        <title>Psychroflexus Maritimus sp. nov., isolate from marine sediment.</title>
        <authorList>
            <person name="Zhong Y.-L."/>
        </authorList>
    </citation>
    <scope>NUCLEOTIDE SEQUENCE</scope>
    <source>
        <strain evidence="2">C1</strain>
    </source>
</reference>
<evidence type="ECO:0000256" key="1">
    <source>
        <dbReference type="SAM" id="SignalP"/>
    </source>
</evidence>
<evidence type="ECO:0000313" key="3">
    <source>
        <dbReference type="Proteomes" id="UP000643701"/>
    </source>
</evidence>
<protein>
    <submittedName>
        <fullName evidence="2">Type IX secretion system membrane protein PorP/SprF</fullName>
    </submittedName>
</protein>
<organism evidence="2 3">
    <name type="scientific">Psychroflexus maritimus</name>
    <dbReference type="NCBI Taxonomy" id="2714865"/>
    <lineage>
        <taxon>Bacteria</taxon>
        <taxon>Pseudomonadati</taxon>
        <taxon>Bacteroidota</taxon>
        <taxon>Flavobacteriia</taxon>
        <taxon>Flavobacteriales</taxon>
        <taxon>Flavobacteriaceae</taxon>
        <taxon>Psychroflexus</taxon>
    </lineage>
</organism>
<accession>A0A967E7C8</accession>
<dbReference type="AlphaFoldDB" id="A0A967E7C8"/>
<feature type="chain" id="PRO_5036822010" evidence="1">
    <location>
        <begin position="18"/>
        <end position="302"/>
    </location>
</feature>
<dbReference type="NCBIfam" id="TIGR03519">
    <property type="entry name" value="T9SS_PorP_fam"/>
    <property type="match status" value="1"/>
</dbReference>
<dbReference type="Pfam" id="PF11751">
    <property type="entry name" value="PorP_SprF"/>
    <property type="match status" value="1"/>
</dbReference>
<dbReference type="EMBL" id="JAANAS010000094">
    <property type="protein sequence ID" value="NGZ90666.1"/>
    <property type="molecule type" value="Genomic_DNA"/>
</dbReference>
<sequence length="302" mass="33818">MLCLVLLLFGFNLKLSAQQQPQYTQYMYNTMSINPAYAGSRGMLSAFALHRNQWVGMSNAPVTNNFAIHTPLKESKLGLGLSVVNDRIGPIDENLISVDLSYSLQLNQDYQLSMGVKTTAQLFSLSPGRLNPEIPADPLLQPVNSEFSANLGAGLYLHSEKAYIGLSVPMFFDRQLLSNDESLAVRPERMTFYAIGGYVFELSPALDFKPAIMTKIQEGAPIQVDVSANFRLFDEFVLGTAYRWSAAFSALAGWQINDRFFVGYAYDIETTPLKKYNSGSHELFIRFELLNKEGKIISPRFF</sequence>
<name>A0A967E7C8_9FLAO</name>
<comment type="caution">
    <text evidence="2">The sequence shown here is derived from an EMBL/GenBank/DDBJ whole genome shotgun (WGS) entry which is preliminary data.</text>
</comment>
<feature type="signal peptide" evidence="1">
    <location>
        <begin position="1"/>
        <end position="17"/>
    </location>
</feature>
<gene>
    <name evidence="2" type="ORF">G7034_10430</name>
</gene>
<dbReference type="InterPro" id="IPR019861">
    <property type="entry name" value="PorP/SprF_Bacteroidetes"/>
</dbReference>